<sequence>MTRRKSLSQGRSYCLISRINDMGPRTTGAPTCFPLRTSYASGLSPDEKANLLQELSENEAVSCLALI</sequence>
<keyword evidence="2" id="KW-1185">Reference proteome</keyword>
<comment type="caution">
    <text evidence="1">The sequence shown here is derived from an EMBL/GenBank/DDBJ whole genome shotgun (WGS) entry which is preliminary data.</text>
</comment>
<name>A0A8X6SWR4_TRICX</name>
<evidence type="ECO:0000313" key="1">
    <source>
        <dbReference type="EMBL" id="GFY21557.1"/>
    </source>
</evidence>
<protein>
    <submittedName>
        <fullName evidence="1">Uncharacterized protein</fullName>
    </submittedName>
</protein>
<gene>
    <name evidence="1" type="ORF">TNCV_1167021</name>
</gene>
<accession>A0A8X6SWR4</accession>
<organism evidence="1 2">
    <name type="scientific">Trichonephila clavipes</name>
    <name type="common">Golden silk orbweaver</name>
    <name type="synonym">Nephila clavipes</name>
    <dbReference type="NCBI Taxonomy" id="2585209"/>
    <lineage>
        <taxon>Eukaryota</taxon>
        <taxon>Metazoa</taxon>
        <taxon>Ecdysozoa</taxon>
        <taxon>Arthropoda</taxon>
        <taxon>Chelicerata</taxon>
        <taxon>Arachnida</taxon>
        <taxon>Araneae</taxon>
        <taxon>Araneomorphae</taxon>
        <taxon>Entelegynae</taxon>
        <taxon>Araneoidea</taxon>
        <taxon>Nephilidae</taxon>
        <taxon>Trichonephila</taxon>
    </lineage>
</organism>
<dbReference type="Proteomes" id="UP000887159">
    <property type="component" value="Unassembled WGS sequence"/>
</dbReference>
<reference evidence="1" key="1">
    <citation type="submission" date="2020-08" db="EMBL/GenBank/DDBJ databases">
        <title>Multicomponent nature underlies the extraordinary mechanical properties of spider dragline silk.</title>
        <authorList>
            <person name="Kono N."/>
            <person name="Nakamura H."/>
            <person name="Mori M."/>
            <person name="Yoshida Y."/>
            <person name="Ohtoshi R."/>
            <person name="Malay A.D."/>
            <person name="Moran D.A.P."/>
            <person name="Tomita M."/>
            <person name="Numata K."/>
            <person name="Arakawa K."/>
        </authorList>
    </citation>
    <scope>NUCLEOTIDE SEQUENCE</scope>
</reference>
<dbReference type="AlphaFoldDB" id="A0A8X6SWR4"/>
<proteinExistence type="predicted"/>
<evidence type="ECO:0000313" key="2">
    <source>
        <dbReference type="Proteomes" id="UP000887159"/>
    </source>
</evidence>
<dbReference type="EMBL" id="BMAU01021358">
    <property type="protein sequence ID" value="GFY21557.1"/>
    <property type="molecule type" value="Genomic_DNA"/>
</dbReference>